<sequence length="100" mass="11550">MKKTQEQFEIETLKLIKNKLDYIYSISKSYNNDIPELMDTIESLASVANMFATIKLEELNGNVETSSPQGFIVSKLGNSYSNMKEYEKQKEDIDFPAWKL</sequence>
<evidence type="ECO:0000313" key="2">
    <source>
        <dbReference type="Proteomes" id="UP000233375"/>
    </source>
</evidence>
<gene>
    <name evidence="1" type="ORF">CWS01_07245</name>
</gene>
<reference evidence="1 2" key="1">
    <citation type="journal article" date="2003" name="Int. J. Syst. Evol. Microbiol.">
        <title>Bacillus nealsonii sp. nov., isolated from a spacecraft-assembly facility, whose spores are gamma-radiation resistant.</title>
        <authorList>
            <person name="Venkateswaran K."/>
            <person name="Kempf M."/>
            <person name="Chen F."/>
            <person name="Satomi M."/>
            <person name="Nicholson W."/>
            <person name="Kern R."/>
        </authorList>
    </citation>
    <scope>NUCLEOTIDE SEQUENCE [LARGE SCALE GENOMIC DNA]</scope>
    <source>
        <strain evidence="1 2">FO-92</strain>
    </source>
</reference>
<keyword evidence="2" id="KW-1185">Reference proteome</keyword>
<dbReference type="OrthoDB" id="2879344at2"/>
<protein>
    <submittedName>
        <fullName evidence="1">Uncharacterized protein</fullName>
    </submittedName>
</protein>
<name>A0A2N0Z4F7_9BACI</name>
<evidence type="ECO:0000313" key="1">
    <source>
        <dbReference type="EMBL" id="PKG24398.1"/>
    </source>
</evidence>
<dbReference type="AlphaFoldDB" id="A0A2N0Z4F7"/>
<organism evidence="1 2">
    <name type="scientific">Niallia nealsonii</name>
    <dbReference type="NCBI Taxonomy" id="115979"/>
    <lineage>
        <taxon>Bacteria</taxon>
        <taxon>Bacillati</taxon>
        <taxon>Bacillota</taxon>
        <taxon>Bacilli</taxon>
        <taxon>Bacillales</taxon>
        <taxon>Bacillaceae</taxon>
        <taxon>Niallia</taxon>
    </lineage>
</organism>
<comment type="caution">
    <text evidence="1">The sequence shown here is derived from an EMBL/GenBank/DDBJ whole genome shotgun (WGS) entry which is preliminary data.</text>
</comment>
<dbReference type="Proteomes" id="UP000233375">
    <property type="component" value="Unassembled WGS sequence"/>
</dbReference>
<dbReference type="EMBL" id="PISE01000014">
    <property type="protein sequence ID" value="PKG24398.1"/>
    <property type="molecule type" value="Genomic_DNA"/>
</dbReference>
<proteinExistence type="predicted"/>
<dbReference type="RefSeq" id="WP_101176522.1">
    <property type="nucleotide sequence ID" value="NZ_PISE01000014.1"/>
</dbReference>
<accession>A0A2N0Z4F7</accession>